<dbReference type="InterPro" id="IPR038538">
    <property type="entry name" value="MTERF_sf"/>
</dbReference>
<protein>
    <submittedName>
        <fullName evidence="1">Uncharacterized protein</fullName>
    </submittedName>
</protein>
<proteinExistence type="predicted"/>
<evidence type="ECO:0000313" key="1">
    <source>
        <dbReference type="EMBL" id="KAF3326943.1"/>
    </source>
</evidence>
<dbReference type="Gene3D" id="1.25.70.10">
    <property type="entry name" value="Transcription termination factor 3, mitochondrial"/>
    <property type="match status" value="1"/>
</dbReference>
<sequence>MRSAVAAATPAASSPPNISILSSAFCRYGFSAAQTERIMRKSPWFLTAEPEKTIEPKLDFFLNYGYSHGQLG</sequence>
<dbReference type="OrthoDB" id="637682at2759"/>
<gene>
    <name evidence="1" type="ORF">FCM35_KLT08573</name>
</gene>
<organism evidence="1 2">
    <name type="scientific">Carex littledalei</name>
    <dbReference type="NCBI Taxonomy" id="544730"/>
    <lineage>
        <taxon>Eukaryota</taxon>
        <taxon>Viridiplantae</taxon>
        <taxon>Streptophyta</taxon>
        <taxon>Embryophyta</taxon>
        <taxon>Tracheophyta</taxon>
        <taxon>Spermatophyta</taxon>
        <taxon>Magnoliopsida</taxon>
        <taxon>Liliopsida</taxon>
        <taxon>Poales</taxon>
        <taxon>Cyperaceae</taxon>
        <taxon>Cyperoideae</taxon>
        <taxon>Cariceae</taxon>
        <taxon>Carex</taxon>
        <taxon>Carex subgen. Euthyceras</taxon>
    </lineage>
</organism>
<reference evidence="1" key="1">
    <citation type="submission" date="2020-01" db="EMBL/GenBank/DDBJ databases">
        <title>Genome sequence of Kobresia littledalei, the first chromosome-level genome in the family Cyperaceae.</title>
        <authorList>
            <person name="Qu G."/>
        </authorList>
    </citation>
    <scope>NUCLEOTIDE SEQUENCE</scope>
    <source>
        <strain evidence="1">C.B.Clarke</strain>
        <tissue evidence="1">Leaf</tissue>
    </source>
</reference>
<keyword evidence="2" id="KW-1185">Reference proteome</keyword>
<evidence type="ECO:0000313" key="2">
    <source>
        <dbReference type="Proteomes" id="UP000623129"/>
    </source>
</evidence>
<dbReference type="AlphaFoldDB" id="A0A833QQ84"/>
<dbReference type="Proteomes" id="UP000623129">
    <property type="component" value="Unassembled WGS sequence"/>
</dbReference>
<comment type="caution">
    <text evidence="1">The sequence shown here is derived from an EMBL/GenBank/DDBJ whole genome shotgun (WGS) entry which is preliminary data.</text>
</comment>
<dbReference type="EMBL" id="SWLB01000018">
    <property type="protein sequence ID" value="KAF3326943.1"/>
    <property type="molecule type" value="Genomic_DNA"/>
</dbReference>
<name>A0A833QQ84_9POAL</name>
<accession>A0A833QQ84</accession>